<proteinExistence type="predicted"/>
<evidence type="ECO:0000313" key="3">
    <source>
        <dbReference type="EMBL" id="MFC3074109.1"/>
    </source>
</evidence>
<dbReference type="Gene3D" id="3.30.1500.10">
    <property type="entry name" value="Haem-binding HasA"/>
    <property type="match status" value="1"/>
</dbReference>
<protein>
    <submittedName>
        <fullName evidence="3">Calcium-binding protein</fullName>
    </submittedName>
</protein>
<dbReference type="RefSeq" id="WP_257315119.1">
    <property type="nucleotide sequence ID" value="NZ_JANFDG010000009.1"/>
</dbReference>
<dbReference type="SUPFAM" id="SSF54621">
    <property type="entry name" value="Heme-binding protein A (HasA)"/>
    <property type="match status" value="1"/>
</dbReference>
<dbReference type="EMBL" id="JBHRSP010000020">
    <property type="protein sequence ID" value="MFC3074109.1"/>
    <property type="molecule type" value="Genomic_DNA"/>
</dbReference>
<dbReference type="PRINTS" id="PR00313">
    <property type="entry name" value="CABNDNGRPT"/>
</dbReference>
<name>A0ABV7DIF5_9HYPH</name>
<dbReference type="InterPro" id="IPR001343">
    <property type="entry name" value="Hemolysn_Ca-bd"/>
</dbReference>
<accession>A0ABV7DIF5</accession>
<dbReference type="PROSITE" id="PS00330">
    <property type="entry name" value="HEMOLYSIN_CALCIUM"/>
    <property type="match status" value="6"/>
</dbReference>
<keyword evidence="4" id="KW-1185">Reference proteome</keyword>
<dbReference type="InterPro" id="IPR036912">
    <property type="entry name" value="HasA_haem-bd_sf"/>
</dbReference>
<dbReference type="Pfam" id="PF00353">
    <property type="entry name" value="HemolysinCabind"/>
    <property type="match status" value="4"/>
</dbReference>
<keyword evidence="2" id="KW-0964">Secreted</keyword>
<evidence type="ECO:0000313" key="4">
    <source>
        <dbReference type="Proteomes" id="UP001595377"/>
    </source>
</evidence>
<dbReference type="InterPro" id="IPR018511">
    <property type="entry name" value="Hemolysin-typ_Ca-bd_CS"/>
</dbReference>
<dbReference type="InterPro" id="IPR050557">
    <property type="entry name" value="RTX_toxin/Mannuronan_C5-epim"/>
</dbReference>
<evidence type="ECO:0000256" key="1">
    <source>
        <dbReference type="ARBA" id="ARBA00004613"/>
    </source>
</evidence>
<dbReference type="PANTHER" id="PTHR38340:SF1">
    <property type="entry name" value="S-LAYER PROTEIN"/>
    <property type="match status" value="1"/>
</dbReference>
<dbReference type="SUPFAM" id="SSF51120">
    <property type="entry name" value="beta-Roll"/>
    <property type="match status" value="2"/>
</dbReference>
<dbReference type="Proteomes" id="UP001595377">
    <property type="component" value="Unassembled WGS sequence"/>
</dbReference>
<comment type="caution">
    <text evidence="3">The sequence shown here is derived from an EMBL/GenBank/DDBJ whole genome shotgun (WGS) entry which is preliminary data.</text>
</comment>
<sequence length="415" mass="42583">MAITITAYDANKDGKGIDFAAYLKAFTSFDASGYGGFNGTDPFSGTQYASTNDKEYGALLTSGVRKWVYDFPTHTVTGSISKVEFGNKIKLNAKNNYDITPDLRIAGLNVTDKELAGDLLSEVSNGNTSGIMKIVAANAVSFVGSTGADVFTGFGKADKLSGGNGNDTLRGAGGNDAIYGGNGNDKLYGDAGSDGIKGGAGNDAIYGGDGNDRLYGEAGSDGIKGGNGNDKIYGGAGNDRLYGEAGADGIKGGSGNDKIYGGTGSDRLYGETGNDSIKGGTGNDLIYGNSGADKLYGEAGNDKLYGNSGNDTLSGGAGNDRLEGGTGNDTLYGGAGADTFVFRKNEGRDTIKDFQAGSGKGDVIHLDDAVLKNYADVLDHAQDTATGVLIEYGKGSILLSGVEKFDLHANDFFFF</sequence>
<reference evidence="4" key="1">
    <citation type="journal article" date="2019" name="Int. J. Syst. Evol. Microbiol.">
        <title>The Global Catalogue of Microorganisms (GCM) 10K type strain sequencing project: providing services to taxonomists for standard genome sequencing and annotation.</title>
        <authorList>
            <consortium name="The Broad Institute Genomics Platform"/>
            <consortium name="The Broad Institute Genome Sequencing Center for Infectious Disease"/>
            <person name="Wu L."/>
            <person name="Ma J."/>
        </authorList>
    </citation>
    <scope>NUCLEOTIDE SEQUENCE [LARGE SCALE GENOMIC DNA]</scope>
    <source>
        <strain evidence="4">KCTC 52677</strain>
    </source>
</reference>
<dbReference type="Gene3D" id="2.150.10.10">
    <property type="entry name" value="Serralysin-like metalloprotease, C-terminal"/>
    <property type="match status" value="3"/>
</dbReference>
<dbReference type="InterPro" id="IPR011049">
    <property type="entry name" value="Serralysin-like_metalloprot_C"/>
</dbReference>
<organism evidence="3 4">
    <name type="scientific">Shinella pollutisoli</name>
    <dbReference type="NCBI Taxonomy" id="2250594"/>
    <lineage>
        <taxon>Bacteria</taxon>
        <taxon>Pseudomonadati</taxon>
        <taxon>Pseudomonadota</taxon>
        <taxon>Alphaproteobacteria</taxon>
        <taxon>Hyphomicrobiales</taxon>
        <taxon>Rhizobiaceae</taxon>
        <taxon>Shinella</taxon>
    </lineage>
</organism>
<dbReference type="PANTHER" id="PTHR38340">
    <property type="entry name" value="S-LAYER PROTEIN"/>
    <property type="match status" value="1"/>
</dbReference>
<evidence type="ECO:0000256" key="2">
    <source>
        <dbReference type="ARBA" id="ARBA00022525"/>
    </source>
</evidence>
<gene>
    <name evidence="3" type="ORF">ACFOHH_13430</name>
</gene>
<comment type="subcellular location">
    <subcellularLocation>
        <location evidence="1">Secreted</location>
    </subcellularLocation>
</comment>